<dbReference type="NCBIfam" id="TIGR01575">
    <property type="entry name" value="rimI"/>
    <property type="match status" value="1"/>
</dbReference>
<proteinExistence type="predicted"/>
<dbReference type="CDD" id="cd04301">
    <property type="entry name" value="NAT_SF"/>
    <property type="match status" value="1"/>
</dbReference>
<dbReference type="InterPro" id="IPR006464">
    <property type="entry name" value="AcTrfase_RimI/Ard1"/>
</dbReference>
<dbReference type="STRING" id="1802229.A2401_03480"/>
<dbReference type="Gene3D" id="3.40.630.30">
    <property type="match status" value="1"/>
</dbReference>
<dbReference type="PANTHER" id="PTHR47542:SF2">
    <property type="entry name" value="ACYL-COA N-ACYLTRANSFERASES (NAT) SUPERFAMILY PROTEIN"/>
    <property type="match status" value="1"/>
</dbReference>
<reference evidence="2 3" key="1">
    <citation type="journal article" date="2016" name="Nat. Commun.">
        <title>Thousands of microbial genomes shed light on interconnected biogeochemical processes in an aquifer system.</title>
        <authorList>
            <person name="Anantharaman K."/>
            <person name="Brown C.T."/>
            <person name="Hug L.A."/>
            <person name="Sharon I."/>
            <person name="Castelle C.J."/>
            <person name="Probst A.J."/>
            <person name="Thomas B.C."/>
            <person name="Singh A."/>
            <person name="Wilkins M.J."/>
            <person name="Karaoz U."/>
            <person name="Brodie E.L."/>
            <person name="Williams K.H."/>
            <person name="Hubbard S.S."/>
            <person name="Banfield J.F."/>
        </authorList>
    </citation>
    <scope>NUCLEOTIDE SEQUENCE [LARGE SCALE GENOMIC DNA]</scope>
</reference>
<dbReference type="SUPFAM" id="SSF55729">
    <property type="entry name" value="Acyl-CoA N-acyltransferases (Nat)"/>
    <property type="match status" value="1"/>
</dbReference>
<dbReference type="PROSITE" id="PS51186">
    <property type="entry name" value="GNAT"/>
    <property type="match status" value="1"/>
</dbReference>
<dbReference type="Pfam" id="PF00583">
    <property type="entry name" value="Acetyltransf_1"/>
    <property type="match status" value="1"/>
</dbReference>
<sequence length="162" mass="18925">MASATLRSGLRIATTWLVRKHLPEVIAIENESFEFSWPENDFLCCLRTRRDVGRVVLSEDRVVGFVIYGLYSDFSHVINLAVAPNFRRKGVGSQIITELYASLPWRKRNRIVTEVRERNLAAQLFFRTNGFVAQDVLHNYYDDSPEDAYRMVRRYYKEVVEA</sequence>
<protein>
    <submittedName>
        <fullName evidence="2">Ribosomal-protein-alanine N-acetyltransferase</fullName>
    </submittedName>
</protein>
<comment type="caution">
    <text evidence="2">The sequence shown here is derived from an EMBL/GenBank/DDBJ whole genome shotgun (WGS) entry which is preliminary data.</text>
</comment>
<dbReference type="Proteomes" id="UP000177751">
    <property type="component" value="Unassembled WGS sequence"/>
</dbReference>
<feature type="domain" description="N-acetyltransferase" evidence="1">
    <location>
        <begin position="8"/>
        <end position="156"/>
    </location>
</feature>
<gene>
    <name evidence="2" type="ORF">A2401_03480</name>
</gene>
<dbReference type="InterPro" id="IPR016181">
    <property type="entry name" value="Acyl_CoA_acyltransferase"/>
</dbReference>
<dbReference type="GO" id="GO:0008080">
    <property type="term" value="F:N-acetyltransferase activity"/>
    <property type="evidence" value="ECO:0007669"/>
    <property type="project" value="InterPro"/>
</dbReference>
<name>A0A1G2JAG3_9BACT</name>
<dbReference type="EMBL" id="MHPP01000032">
    <property type="protein sequence ID" value="OGZ83541.1"/>
    <property type="molecule type" value="Genomic_DNA"/>
</dbReference>
<keyword evidence="2" id="KW-0808">Transferase</keyword>
<dbReference type="InterPro" id="IPR000182">
    <property type="entry name" value="GNAT_dom"/>
</dbReference>
<accession>A0A1G2JAG3</accession>
<evidence type="ECO:0000259" key="1">
    <source>
        <dbReference type="PROSITE" id="PS51186"/>
    </source>
</evidence>
<evidence type="ECO:0000313" key="2">
    <source>
        <dbReference type="EMBL" id="OGZ83541.1"/>
    </source>
</evidence>
<organism evidence="2 3">
    <name type="scientific">Candidatus Staskawiczbacteria bacterium RIFOXYC1_FULL_38_18</name>
    <dbReference type="NCBI Taxonomy" id="1802229"/>
    <lineage>
        <taxon>Bacteria</taxon>
        <taxon>Candidatus Staskawicziibacteriota</taxon>
    </lineage>
</organism>
<dbReference type="AlphaFoldDB" id="A0A1G2JAG3"/>
<dbReference type="PANTHER" id="PTHR47542">
    <property type="entry name" value="ACYL-COA N-ACYLTRANSFERASES (NAT) SUPERFAMILY PROTEIN"/>
    <property type="match status" value="1"/>
</dbReference>
<evidence type="ECO:0000313" key="3">
    <source>
        <dbReference type="Proteomes" id="UP000177751"/>
    </source>
</evidence>